<evidence type="ECO:0008006" key="6">
    <source>
        <dbReference type="Google" id="ProtNLM"/>
    </source>
</evidence>
<gene>
    <name evidence="4" type="ORF">PLANPX_0511</name>
</gene>
<feature type="coiled-coil region" evidence="1">
    <location>
        <begin position="224"/>
        <end position="281"/>
    </location>
</feature>
<name>A0A5K7XCS7_9BACT</name>
<dbReference type="RefSeq" id="WP_152097147.1">
    <property type="nucleotide sequence ID" value="NZ_AP021861.1"/>
</dbReference>
<sequence>MGQMWWGRRVLLSAVCATASALTAASLSAEEQTTASAPTVAKPKSYAAANAAAERIEAALDQKLRAPLSEVEAPLNQILMVIAEDYDIPIIFDAAALDAVAASPEVEVSIEINNVSLRSALDLILKNAGEDLTYIIDKEVLFITTQEEAEKRLEVRVYVVGDLVREASSLVWNEDDGFDSLINAIISTVERESWLENGTGEGEIQPLSPGMLVVAQTRRVHEQIGDLLQQIREAKSEVNTEASEQQAAAANRPVLRSIAFSDEATAKCEETRNQLSEVIKKSVDWDREAEGGGDLVLQVLPNRVLVRHVPEVVEEVARVVQHVFPATQMFHCTGGGAGMGGAVGGASGSAGAAAATPAASAPELAESPAGGENGEQRQPSGFGGF</sequence>
<keyword evidence="3" id="KW-0732">Signal</keyword>
<dbReference type="Proteomes" id="UP000326837">
    <property type="component" value="Chromosome"/>
</dbReference>
<proteinExistence type="predicted"/>
<feature type="signal peptide" evidence="3">
    <location>
        <begin position="1"/>
        <end position="29"/>
    </location>
</feature>
<evidence type="ECO:0000313" key="4">
    <source>
        <dbReference type="EMBL" id="BBO30899.1"/>
    </source>
</evidence>
<protein>
    <recommendedName>
        <fullName evidence="6">NolW-like domain-containing protein</fullName>
    </recommendedName>
</protein>
<keyword evidence="1" id="KW-0175">Coiled coil</keyword>
<dbReference type="EMBL" id="AP021861">
    <property type="protein sequence ID" value="BBO30899.1"/>
    <property type="molecule type" value="Genomic_DNA"/>
</dbReference>
<accession>A0A5K7XCS7</accession>
<keyword evidence="5" id="KW-1185">Reference proteome</keyword>
<dbReference type="KEGG" id="lpav:PLANPX_0511"/>
<organism evidence="4 5">
    <name type="scientific">Lacipirellula parvula</name>
    <dbReference type="NCBI Taxonomy" id="2650471"/>
    <lineage>
        <taxon>Bacteria</taxon>
        <taxon>Pseudomonadati</taxon>
        <taxon>Planctomycetota</taxon>
        <taxon>Planctomycetia</taxon>
        <taxon>Pirellulales</taxon>
        <taxon>Lacipirellulaceae</taxon>
        <taxon>Lacipirellula</taxon>
    </lineage>
</organism>
<evidence type="ECO:0000256" key="2">
    <source>
        <dbReference type="SAM" id="MobiDB-lite"/>
    </source>
</evidence>
<feature type="compositionally biased region" description="Low complexity" evidence="2">
    <location>
        <begin position="349"/>
        <end position="370"/>
    </location>
</feature>
<feature type="region of interest" description="Disordered" evidence="2">
    <location>
        <begin position="345"/>
        <end position="385"/>
    </location>
</feature>
<evidence type="ECO:0000313" key="5">
    <source>
        <dbReference type="Proteomes" id="UP000326837"/>
    </source>
</evidence>
<dbReference type="AlphaFoldDB" id="A0A5K7XCS7"/>
<feature type="chain" id="PRO_5024861809" description="NolW-like domain-containing protein" evidence="3">
    <location>
        <begin position="30"/>
        <end position="385"/>
    </location>
</feature>
<evidence type="ECO:0000256" key="1">
    <source>
        <dbReference type="SAM" id="Coils"/>
    </source>
</evidence>
<reference evidence="5" key="1">
    <citation type="submission" date="2019-10" db="EMBL/GenBank/DDBJ databases">
        <title>Lacipirellula parvula gen. nov., sp. nov., representing a lineage of planctomycetes widespread in freshwater anoxic habitats, and description of the family Lacipirellulaceae.</title>
        <authorList>
            <person name="Dedysh S.N."/>
            <person name="Kulichevskaya I.S."/>
            <person name="Beletsky A.V."/>
            <person name="Rakitin A.L."/>
            <person name="Mardanov A.V."/>
            <person name="Ivanova A.A."/>
            <person name="Saltykova V.X."/>
            <person name="Rijpstra W.I.C."/>
            <person name="Sinninghe Damste J.S."/>
            <person name="Ravin N.V."/>
        </authorList>
    </citation>
    <scope>NUCLEOTIDE SEQUENCE [LARGE SCALE GENOMIC DNA]</scope>
    <source>
        <strain evidence="5">PX69</strain>
    </source>
</reference>
<evidence type="ECO:0000256" key="3">
    <source>
        <dbReference type="SAM" id="SignalP"/>
    </source>
</evidence>